<evidence type="ECO:0000256" key="1">
    <source>
        <dbReference type="ARBA" id="ARBA00000915"/>
    </source>
</evidence>
<evidence type="ECO:0000256" key="6">
    <source>
        <dbReference type="ARBA" id="ARBA00020998"/>
    </source>
</evidence>
<reference evidence="16" key="1">
    <citation type="submission" date="2018-05" db="EMBL/GenBank/DDBJ databases">
        <authorList>
            <person name="Lanie J.A."/>
            <person name="Ng W.-L."/>
            <person name="Kazmierczak K.M."/>
            <person name="Andrzejewski T.M."/>
            <person name="Davidsen T.M."/>
            <person name="Wayne K.J."/>
            <person name="Tettelin H."/>
            <person name="Glass J.I."/>
            <person name="Rusch D."/>
            <person name="Podicherti R."/>
            <person name="Tsui H.-C.T."/>
            <person name="Winkler M.E."/>
        </authorList>
    </citation>
    <scope>NUCLEOTIDE SEQUENCE</scope>
</reference>
<evidence type="ECO:0000256" key="13">
    <source>
        <dbReference type="ARBA" id="ARBA00023102"/>
    </source>
</evidence>
<keyword evidence="7" id="KW-0963">Cytoplasm</keyword>
<dbReference type="InterPro" id="IPR001348">
    <property type="entry name" value="ATP_PRibTrfase_HisG"/>
</dbReference>
<sequence>VYKTAKKFMTSTKIIIAVPRGRIIESCKNILNKTSFSPDPLLFDDNCRKLTFTSSDPNIDFIKVRAFDVCTFVAFGAAQIGIAGDDVVQEFDYSEVYAPVNLNIGHCRLSVAAPRALIEKEDPSTWSNIRIATKYPNLAKKFYARKGVQVEAIKLNGSMELAPSLSMCRRIVDLVSTGKTLEENGLKEVEKILDVQSKLIINRSAYKTKTKMVESVIESIKKVIT</sequence>
<evidence type="ECO:0000256" key="8">
    <source>
        <dbReference type="ARBA" id="ARBA00022605"/>
    </source>
</evidence>
<dbReference type="HAMAP" id="MF_01018">
    <property type="entry name" value="HisG_Short"/>
    <property type="match status" value="1"/>
</dbReference>
<dbReference type="GO" id="GO:0005737">
    <property type="term" value="C:cytoplasm"/>
    <property type="evidence" value="ECO:0007669"/>
    <property type="project" value="UniProtKB-SubCell"/>
</dbReference>
<comment type="catalytic activity">
    <reaction evidence="1">
        <text>1-(5-phospho-beta-D-ribosyl)-ATP + diphosphate = 5-phospho-alpha-D-ribose 1-diphosphate + ATP</text>
        <dbReference type="Rhea" id="RHEA:18473"/>
        <dbReference type="ChEBI" id="CHEBI:30616"/>
        <dbReference type="ChEBI" id="CHEBI:33019"/>
        <dbReference type="ChEBI" id="CHEBI:58017"/>
        <dbReference type="ChEBI" id="CHEBI:73183"/>
        <dbReference type="EC" id="2.4.2.17"/>
    </reaction>
</comment>
<name>A0A382ALG3_9ZZZZ</name>
<feature type="non-terminal residue" evidence="16">
    <location>
        <position position="1"/>
    </location>
</feature>
<dbReference type="SUPFAM" id="SSF53850">
    <property type="entry name" value="Periplasmic binding protein-like II"/>
    <property type="match status" value="1"/>
</dbReference>
<keyword evidence="8" id="KW-0028">Amino-acid biosynthesis</keyword>
<gene>
    <name evidence="16" type="ORF">METZ01_LOCUS155162</name>
</gene>
<dbReference type="FunFam" id="3.40.190.10:FF:000008">
    <property type="entry name" value="ATP phosphoribosyltransferase"/>
    <property type="match status" value="1"/>
</dbReference>
<evidence type="ECO:0000256" key="11">
    <source>
        <dbReference type="ARBA" id="ARBA00022741"/>
    </source>
</evidence>
<evidence type="ECO:0000256" key="5">
    <source>
        <dbReference type="ARBA" id="ARBA00011946"/>
    </source>
</evidence>
<proteinExistence type="inferred from homology"/>
<evidence type="ECO:0000256" key="7">
    <source>
        <dbReference type="ARBA" id="ARBA00022490"/>
    </source>
</evidence>
<comment type="function">
    <text evidence="14">Catalyzes the condensation of ATP and 5-phosphoribose 1-diphosphate to form N'-(5'-phosphoribosyl)-ATP (PR-ATP). Has a crucial role in the pathway because the rate of histidine biosynthesis seems to be controlled primarily by regulation of HisG enzymatic activity.</text>
</comment>
<evidence type="ECO:0000256" key="10">
    <source>
        <dbReference type="ARBA" id="ARBA00022679"/>
    </source>
</evidence>
<dbReference type="AlphaFoldDB" id="A0A382ALG3"/>
<dbReference type="CDD" id="cd13595">
    <property type="entry name" value="PBP2_HisGs"/>
    <property type="match status" value="1"/>
</dbReference>
<dbReference type="PANTHER" id="PTHR21403:SF8">
    <property type="entry name" value="ATP PHOSPHORIBOSYLTRANSFERASE"/>
    <property type="match status" value="1"/>
</dbReference>
<dbReference type="EMBL" id="UINC01025881">
    <property type="protein sequence ID" value="SVB02308.1"/>
    <property type="molecule type" value="Genomic_DNA"/>
</dbReference>
<keyword evidence="12" id="KW-0067">ATP-binding</keyword>
<dbReference type="GO" id="GO:0003879">
    <property type="term" value="F:ATP phosphoribosyltransferase activity"/>
    <property type="evidence" value="ECO:0007669"/>
    <property type="project" value="UniProtKB-EC"/>
</dbReference>
<dbReference type="PANTHER" id="PTHR21403">
    <property type="entry name" value="ATP PHOSPHORIBOSYLTRANSFERASE ATP-PRTASE"/>
    <property type="match status" value="1"/>
</dbReference>
<protein>
    <recommendedName>
        <fullName evidence="6">ATP phosphoribosyltransferase</fullName>
        <ecNumber evidence="5">2.4.2.17</ecNumber>
    </recommendedName>
</protein>
<dbReference type="NCBIfam" id="TIGR00070">
    <property type="entry name" value="hisG"/>
    <property type="match status" value="1"/>
</dbReference>
<comment type="similarity">
    <text evidence="4">Belongs to the ATP phosphoribosyltransferase family. Short subfamily.</text>
</comment>
<keyword evidence="13" id="KW-0368">Histidine biosynthesis</keyword>
<feature type="domain" description="ATP phosphoribosyltransferase catalytic" evidence="15">
    <location>
        <begin position="65"/>
        <end position="221"/>
    </location>
</feature>
<dbReference type="InterPro" id="IPR024893">
    <property type="entry name" value="ATP_PRibTrfase_HisG_short"/>
</dbReference>
<dbReference type="UniPathway" id="UPA00031">
    <property type="reaction ID" value="UER00006"/>
</dbReference>
<evidence type="ECO:0000256" key="3">
    <source>
        <dbReference type="ARBA" id="ARBA00004667"/>
    </source>
</evidence>
<keyword evidence="10" id="KW-0808">Transferase</keyword>
<evidence type="ECO:0000259" key="15">
    <source>
        <dbReference type="Pfam" id="PF01634"/>
    </source>
</evidence>
<organism evidence="16">
    <name type="scientific">marine metagenome</name>
    <dbReference type="NCBI Taxonomy" id="408172"/>
    <lineage>
        <taxon>unclassified sequences</taxon>
        <taxon>metagenomes</taxon>
        <taxon>ecological metagenomes</taxon>
    </lineage>
</organism>
<keyword evidence="11" id="KW-0547">Nucleotide-binding</keyword>
<evidence type="ECO:0000256" key="4">
    <source>
        <dbReference type="ARBA" id="ARBA00009489"/>
    </source>
</evidence>
<evidence type="ECO:0000256" key="9">
    <source>
        <dbReference type="ARBA" id="ARBA00022676"/>
    </source>
</evidence>
<comment type="pathway">
    <text evidence="3">Amino-acid biosynthesis; L-histidine biosynthesis; L-histidine from 5-phospho-alpha-D-ribose 1-diphosphate: step 1/9.</text>
</comment>
<accession>A0A382ALG3</accession>
<comment type="subcellular location">
    <subcellularLocation>
        <location evidence="2">Cytoplasm</location>
    </subcellularLocation>
</comment>
<dbReference type="GO" id="GO:0000105">
    <property type="term" value="P:L-histidine biosynthetic process"/>
    <property type="evidence" value="ECO:0007669"/>
    <property type="project" value="UniProtKB-UniPathway"/>
</dbReference>
<evidence type="ECO:0000256" key="14">
    <source>
        <dbReference type="ARBA" id="ARBA00024861"/>
    </source>
</evidence>
<evidence type="ECO:0000256" key="12">
    <source>
        <dbReference type="ARBA" id="ARBA00022840"/>
    </source>
</evidence>
<evidence type="ECO:0000313" key="16">
    <source>
        <dbReference type="EMBL" id="SVB02308.1"/>
    </source>
</evidence>
<dbReference type="Gene3D" id="3.40.190.10">
    <property type="entry name" value="Periplasmic binding protein-like II"/>
    <property type="match status" value="2"/>
</dbReference>
<dbReference type="EC" id="2.4.2.17" evidence="5"/>
<dbReference type="GO" id="GO:0005524">
    <property type="term" value="F:ATP binding"/>
    <property type="evidence" value="ECO:0007669"/>
    <property type="project" value="UniProtKB-KW"/>
</dbReference>
<dbReference type="InterPro" id="IPR013820">
    <property type="entry name" value="ATP_PRibTrfase_cat"/>
</dbReference>
<evidence type="ECO:0000256" key="2">
    <source>
        <dbReference type="ARBA" id="ARBA00004496"/>
    </source>
</evidence>
<keyword evidence="9" id="KW-0328">Glycosyltransferase</keyword>
<dbReference type="Pfam" id="PF01634">
    <property type="entry name" value="HisG"/>
    <property type="match status" value="1"/>
</dbReference>